<organism evidence="2 3">
    <name type="scientific">Besnoitia besnoiti</name>
    <name type="common">Apicomplexan protozoan</name>
    <dbReference type="NCBI Taxonomy" id="94643"/>
    <lineage>
        <taxon>Eukaryota</taxon>
        <taxon>Sar</taxon>
        <taxon>Alveolata</taxon>
        <taxon>Apicomplexa</taxon>
        <taxon>Conoidasida</taxon>
        <taxon>Coccidia</taxon>
        <taxon>Eucoccidiorida</taxon>
        <taxon>Eimeriorina</taxon>
        <taxon>Sarcocystidae</taxon>
        <taxon>Besnoitia</taxon>
    </lineage>
</organism>
<evidence type="ECO:0000313" key="3">
    <source>
        <dbReference type="Proteomes" id="UP000224006"/>
    </source>
</evidence>
<dbReference type="AlphaFoldDB" id="A0A2A9M7N8"/>
<feature type="transmembrane region" description="Helical" evidence="1">
    <location>
        <begin position="97"/>
        <end position="116"/>
    </location>
</feature>
<dbReference type="GeneID" id="40311457"/>
<keyword evidence="1" id="KW-0812">Transmembrane</keyword>
<comment type="caution">
    <text evidence="2">The sequence shown here is derived from an EMBL/GenBank/DDBJ whole genome shotgun (WGS) entry which is preliminary data.</text>
</comment>
<keyword evidence="3" id="KW-1185">Reference proteome</keyword>
<accession>A0A2A9M7N8</accession>
<evidence type="ECO:0000313" key="2">
    <source>
        <dbReference type="EMBL" id="PFH34498.1"/>
    </source>
</evidence>
<gene>
    <name evidence="2" type="ORF">BESB_065300</name>
</gene>
<protein>
    <submittedName>
        <fullName evidence="2">Uncharacterized protein</fullName>
    </submittedName>
</protein>
<keyword evidence="1" id="KW-0472">Membrane</keyword>
<dbReference type="EMBL" id="NWUJ01000006">
    <property type="protein sequence ID" value="PFH34498.1"/>
    <property type="molecule type" value="Genomic_DNA"/>
</dbReference>
<dbReference type="KEGG" id="bbes:BESB_065300"/>
<reference evidence="2 3" key="1">
    <citation type="submission" date="2017-09" db="EMBL/GenBank/DDBJ databases">
        <title>Genome sequencing of Besnoitia besnoiti strain Bb-Ger1.</title>
        <authorList>
            <person name="Schares G."/>
            <person name="Venepally P."/>
            <person name="Lorenzi H.A."/>
        </authorList>
    </citation>
    <scope>NUCLEOTIDE SEQUENCE [LARGE SCALE GENOMIC DNA]</scope>
    <source>
        <strain evidence="2 3">Bb-Ger1</strain>
    </source>
</reference>
<dbReference type="Proteomes" id="UP000224006">
    <property type="component" value="Chromosome VI"/>
</dbReference>
<dbReference type="VEuPathDB" id="ToxoDB:BESB_065300"/>
<proteinExistence type="predicted"/>
<evidence type="ECO:0000256" key="1">
    <source>
        <dbReference type="SAM" id="Phobius"/>
    </source>
</evidence>
<dbReference type="RefSeq" id="XP_029218507.1">
    <property type="nucleotide sequence ID" value="XM_029364924.1"/>
</dbReference>
<name>A0A2A9M7N8_BESBE</name>
<sequence length="118" mass="12626">MADAQSKNGVPAVPLVNETRRDRRHSLPVLARPSEDCVLARSSRGDIRLLVHHAASPGDRSPSNTSCSLDEQGSFLLPSVATEAESRCRLIKQMSGTLAFTLVAAFALLTAIFVLAGR</sequence>
<keyword evidence="1" id="KW-1133">Transmembrane helix</keyword>